<protein>
    <recommendedName>
        <fullName evidence="2">Nephrocystin 3-like N-terminal domain-containing protein</fullName>
    </recommendedName>
</protein>
<dbReference type="OrthoDB" id="5418336at2759"/>
<dbReference type="InterPro" id="IPR056884">
    <property type="entry name" value="NPHP3-like_N"/>
</dbReference>
<evidence type="ECO:0000256" key="1">
    <source>
        <dbReference type="ARBA" id="ARBA00022737"/>
    </source>
</evidence>
<dbReference type="Proteomes" id="UP001056012">
    <property type="component" value="Chromosome 7"/>
</dbReference>
<organism evidence="3 4">
    <name type="scientific">Curvularia clavata</name>
    <dbReference type="NCBI Taxonomy" id="95742"/>
    <lineage>
        <taxon>Eukaryota</taxon>
        <taxon>Fungi</taxon>
        <taxon>Dikarya</taxon>
        <taxon>Ascomycota</taxon>
        <taxon>Pezizomycotina</taxon>
        <taxon>Dothideomycetes</taxon>
        <taxon>Pleosporomycetidae</taxon>
        <taxon>Pleosporales</taxon>
        <taxon>Pleosporineae</taxon>
        <taxon>Pleosporaceae</taxon>
        <taxon>Curvularia</taxon>
    </lineage>
</organism>
<dbReference type="PANTHER" id="PTHR10039">
    <property type="entry name" value="AMELOGENIN"/>
    <property type="match status" value="1"/>
</dbReference>
<dbReference type="PANTHER" id="PTHR10039:SF14">
    <property type="entry name" value="NACHT DOMAIN-CONTAINING PROTEIN"/>
    <property type="match status" value="1"/>
</dbReference>
<dbReference type="AlphaFoldDB" id="A0A9Q8ZF38"/>
<name>A0A9Q8ZF38_CURCL</name>
<evidence type="ECO:0000313" key="4">
    <source>
        <dbReference type="Proteomes" id="UP001056012"/>
    </source>
</evidence>
<sequence length="355" mass="39450">MSGNPWPQQQSIDHVSVQQHFRANIGTFINCNFGNAKESQTDASEQAAIASRDALFLTDPRVDRERLVSAKGTKVAGTCEWITHDASYRAWLDTNDDSDGDGDSDSDTRLLWISGGPGKGKTIMSVFLTEKLERQTAGREDVELVFYFCNAEDEKRNTAVAILRGLVHQIIVKRPQLVEHALLYSETPERTQQTLSSLETLWIIFSKLIADAELGMIFCVLDGLDDSMLRVLLPRLVGLLVDGMPSSTNGAFKLAIVSRDLPGLRGCMTRVRLDPDDDEKVASDIKLFVFARVEELSKIEGFDEDFRASVQTPLLQYAEGTCLWVGFAMVELSQKQTCSEIWEALENLPSSLPAI</sequence>
<evidence type="ECO:0000259" key="2">
    <source>
        <dbReference type="Pfam" id="PF24883"/>
    </source>
</evidence>
<feature type="domain" description="Nephrocystin 3-like N-terminal" evidence="2">
    <location>
        <begin position="77"/>
        <end position="259"/>
    </location>
</feature>
<evidence type="ECO:0000313" key="3">
    <source>
        <dbReference type="EMBL" id="USP82182.1"/>
    </source>
</evidence>
<dbReference type="Gene3D" id="3.40.50.300">
    <property type="entry name" value="P-loop containing nucleotide triphosphate hydrolases"/>
    <property type="match status" value="1"/>
</dbReference>
<keyword evidence="4" id="KW-1185">Reference proteome</keyword>
<accession>A0A9Q8ZF38</accession>
<gene>
    <name evidence="3" type="ORF">yc1106_09456</name>
</gene>
<dbReference type="InterPro" id="IPR027417">
    <property type="entry name" value="P-loop_NTPase"/>
</dbReference>
<proteinExistence type="predicted"/>
<reference evidence="3" key="1">
    <citation type="submission" date="2021-12" db="EMBL/GenBank/DDBJ databases">
        <title>Curvularia clavata genome.</title>
        <authorList>
            <person name="Cao Y."/>
        </authorList>
    </citation>
    <scope>NUCLEOTIDE SEQUENCE</scope>
    <source>
        <strain evidence="3">Yc1106</strain>
    </source>
</reference>
<dbReference type="EMBL" id="CP089280">
    <property type="protein sequence ID" value="USP82182.1"/>
    <property type="molecule type" value="Genomic_DNA"/>
</dbReference>
<dbReference type="Pfam" id="PF24883">
    <property type="entry name" value="NPHP3_N"/>
    <property type="match status" value="1"/>
</dbReference>
<keyword evidence="1" id="KW-0677">Repeat</keyword>
<dbReference type="VEuPathDB" id="FungiDB:yc1106_09456"/>